<dbReference type="EMBL" id="CAJFCW020000002">
    <property type="protein sequence ID" value="CAG9097632.1"/>
    <property type="molecule type" value="Genomic_DNA"/>
</dbReference>
<dbReference type="SUPFAM" id="SSF53067">
    <property type="entry name" value="Actin-like ATPase domain"/>
    <property type="match status" value="2"/>
</dbReference>
<dbReference type="SUPFAM" id="SSF53335">
    <property type="entry name" value="S-adenosyl-L-methionine-dependent methyltransferases"/>
    <property type="match status" value="1"/>
</dbReference>
<evidence type="ECO:0000256" key="1">
    <source>
        <dbReference type="ARBA" id="ARBA00006198"/>
    </source>
</evidence>
<dbReference type="PANTHER" id="PTHR12862">
    <property type="entry name" value="BADF TYPE ATPASE DOMAIN-CONTAINING PROTEIN"/>
    <property type="match status" value="1"/>
</dbReference>
<dbReference type="OrthoDB" id="311172at2759"/>
<dbReference type="GO" id="GO:0045127">
    <property type="term" value="F:N-acetylglucosamine kinase activity"/>
    <property type="evidence" value="ECO:0007669"/>
    <property type="project" value="UniProtKB-EC"/>
</dbReference>
<comment type="similarity">
    <text evidence="1">Belongs to the eukaryotic-type N-acetylglucosamine kinase family.</text>
</comment>
<proteinExistence type="inferred from homology"/>
<evidence type="ECO:0000256" key="3">
    <source>
        <dbReference type="ARBA" id="ARBA00014974"/>
    </source>
</evidence>
<dbReference type="Proteomes" id="UP000614601">
    <property type="component" value="Unassembled WGS sequence"/>
</dbReference>
<dbReference type="InterPro" id="IPR043129">
    <property type="entry name" value="ATPase_NBD"/>
</dbReference>
<dbReference type="EMBL" id="CAJFDH010000002">
    <property type="protein sequence ID" value="CAD5212802.1"/>
    <property type="molecule type" value="Genomic_DNA"/>
</dbReference>
<organism evidence="6 7">
    <name type="scientific">Bursaphelenchus okinawaensis</name>
    <dbReference type="NCBI Taxonomy" id="465554"/>
    <lineage>
        <taxon>Eukaryota</taxon>
        <taxon>Metazoa</taxon>
        <taxon>Ecdysozoa</taxon>
        <taxon>Nematoda</taxon>
        <taxon>Chromadorea</taxon>
        <taxon>Rhabditida</taxon>
        <taxon>Tylenchina</taxon>
        <taxon>Tylenchomorpha</taxon>
        <taxon>Aphelenchoidea</taxon>
        <taxon>Aphelenchoididae</taxon>
        <taxon>Bursaphelenchus</taxon>
    </lineage>
</organism>
<name>A0A811KAM1_9BILA</name>
<dbReference type="Pfam" id="PF01869">
    <property type="entry name" value="BcrAD_BadFG"/>
    <property type="match status" value="1"/>
</dbReference>
<dbReference type="InterPro" id="IPR039758">
    <property type="entry name" value="NAGK-like"/>
</dbReference>
<dbReference type="EC" id="2.7.1.59" evidence="2"/>
<dbReference type="AlphaFoldDB" id="A0A811KAM1"/>
<feature type="domain" description="ATPase BadF/BadG/BcrA/BcrD type" evidence="5">
    <location>
        <begin position="193"/>
        <end position="497"/>
    </location>
</feature>
<protein>
    <recommendedName>
        <fullName evidence="3">N-acetyl-D-glucosamine kinase</fullName>
        <ecNumber evidence="2">2.7.1.59</ecNumber>
    </recommendedName>
    <alternativeName>
        <fullName evidence="4">GlcNAc kinase</fullName>
    </alternativeName>
</protein>
<reference evidence="6" key="1">
    <citation type="submission" date="2020-09" db="EMBL/GenBank/DDBJ databases">
        <authorList>
            <person name="Kikuchi T."/>
        </authorList>
    </citation>
    <scope>NUCLEOTIDE SEQUENCE</scope>
    <source>
        <strain evidence="6">SH1</strain>
    </source>
</reference>
<gene>
    <name evidence="6" type="ORF">BOKJ2_LOCUS4603</name>
</gene>
<evidence type="ECO:0000256" key="2">
    <source>
        <dbReference type="ARBA" id="ARBA00012122"/>
    </source>
</evidence>
<accession>A0A811KAM1</accession>
<evidence type="ECO:0000313" key="6">
    <source>
        <dbReference type="EMBL" id="CAD5212802.1"/>
    </source>
</evidence>
<dbReference type="Pfam" id="PF10294">
    <property type="entry name" value="Methyltransf_16"/>
    <property type="match status" value="1"/>
</dbReference>
<dbReference type="InterPro" id="IPR002731">
    <property type="entry name" value="ATPase_BadF"/>
</dbReference>
<dbReference type="Gene3D" id="3.30.420.40">
    <property type="match status" value="2"/>
</dbReference>
<dbReference type="InterPro" id="IPR019410">
    <property type="entry name" value="Methyltransf_16"/>
</dbReference>
<evidence type="ECO:0000256" key="4">
    <source>
        <dbReference type="ARBA" id="ARBA00031123"/>
    </source>
</evidence>
<dbReference type="InterPro" id="IPR029063">
    <property type="entry name" value="SAM-dependent_MTases_sf"/>
</dbReference>
<dbReference type="Proteomes" id="UP000783686">
    <property type="component" value="Unassembled WGS sequence"/>
</dbReference>
<keyword evidence="7" id="KW-1185">Reference proteome</keyword>
<evidence type="ECO:0000259" key="5">
    <source>
        <dbReference type="Pfam" id="PF01869"/>
    </source>
</evidence>
<dbReference type="Gene3D" id="3.40.50.150">
    <property type="entry name" value="Vaccinia Virus protein VP39"/>
    <property type="match status" value="1"/>
</dbReference>
<sequence>MSGLEQVWKHSWPSLDLLCEYLLENEQLFKNKVVLELGCGVACVPSILLARLEAKKVYCTDKSISLGNAEQNLKANLSLEQLERVEIQELDWNLTEKTKNWLETVDQLDYIVGSDIFFDPITFEPLINTVKCIFDKFPKAEFVFSYQNRDSDWSIEHLLQEHKLEARLIRKSDREHSLQLGVIMTSFDQSYYIGIEGGATRSRYVLFNKNGEIVGTEDSDGLNCLLVGVEGTADRIANHSRLLVDKYGVTLPVKALGMGLAGAESADFNSKVVEYMKNEHNDISDTVFLTSDSVAAVAANFPVEKGGIVLICGTGSAARLLTPDGSVHCAGGWGHLISDGGSAYWIAIRAIQQYFNITDGLKTSNYSLEALEKSIFEHFKITDKLQMLDILYNNDNLKASIASFCEKLAKTAEYDELAAECFYQAGVVLAEHVGALARHLESEQRKEINVLAIGSVFRSWDLIKNGFKAALSSQREMETVKLFESVHSPAFGAAVLATKSGNVEWNHNVEDVETINKTLLDVVKLNCR</sequence>
<evidence type="ECO:0000313" key="7">
    <source>
        <dbReference type="Proteomes" id="UP000614601"/>
    </source>
</evidence>
<comment type="caution">
    <text evidence="6">The sequence shown here is derived from an EMBL/GenBank/DDBJ whole genome shotgun (WGS) entry which is preliminary data.</text>
</comment>
<dbReference type="PANTHER" id="PTHR12862:SF0">
    <property type="entry name" value="N-ACETYL-D-GLUCOSAMINE KINASE"/>
    <property type="match status" value="1"/>
</dbReference>